<dbReference type="PROSITE" id="PS00237">
    <property type="entry name" value="G_PROTEIN_RECEP_F1_1"/>
    <property type="match status" value="1"/>
</dbReference>
<sequence length="313" mass="35623">MEEINHTSVTEFILVGFSDHPRLQGLICGMVLLIYLISVLGNFVFLMLMCADPHLHKPMYFFLSNLSILDICCPTVSLPKMLGGFFTGNRSISFYECMAQLFFFQSFTGIEFFILSAMAFDRYVAICDPLRYSLIMKKSVCILMATSSWVIAFLDMPLLIDRISKLSYCKSNEINHFFCDVSSLMKLSCSDIQKLEPLIFALGSIGGVLPFLLILISYIFIISTILKIRSIEGKHKAFATCSAHLTSIVLLYGTLFCIYLRPSSMYSPTQDKLFSLIYALIIPTLNPVIYSLRNQEIKNTFRKIRNKLRKLVN</sequence>
<keyword evidence="3 10" id="KW-0812">Transmembrane</keyword>
<dbReference type="InterPro" id="IPR017452">
    <property type="entry name" value="GPCR_Rhodpsn_7TM"/>
</dbReference>
<dbReference type="CDD" id="cd13954">
    <property type="entry name" value="7tmA_OR"/>
    <property type="match status" value="1"/>
</dbReference>
<evidence type="ECO:0000256" key="8">
    <source>
        <dbReference type="ARBA" id="ARBA00023170"/>
    </source>
</evidence>
<dbReference type="Gene3D" id="1.20.1070.10">
    <property type="entry name" value="Rhodopsin 7-helix transmembrane proteins"/>
    <property type="match status" value="1"/>
</dbReference>
<dbReference type="InterPro" id="IPR000276">
    <property type="entry name" value="GPCR_Rhodpsn"/>
</dbReference>
<keyword evidence="11" id="KW-0716">Sensory transduction</keyword>
<protein>
    <recommendedName>
        <fullName evidence="11">Olfactory receptor</fullName>
    </recommendedName>
</protein>
<dbReference type="AlphaFoldDB" id="A0A6P7WNN4"/>
<reference evidence="14" key="1">
    <citation type="submission" date="2025-08" db="UniProtKB">
        <authorList>
            <consortium name="RefSeq"/>
        </authorList>
    </citation>
    <scope>IDENTIFICATION</scope>
</reference>
<dbReference type="KEGG" id="muo:115457393"/>
<dbReference type="Proteomes" id="UP000515156">
    <property type="component" value="Chromosome 14"/>
</dbReference>
<evidence type="ECO:0000256" key="6">
    <source>
        <dbReference type="ARBA" id="ARBA00023040"/>
    </source>
</evidence>
<evidence type="ECO:0000256" key="11">
    <source>
        <dbReference type="RuleBase" id="RU363047"/>
    </source>
</evidence>
<keyword evidence="13" id="KW-1185">Reference proteome</keyword>
<comment type="subcellular location">
    <subcellularLocation>
        <location evidence="1 11">Cell membrane</location>
        <topology evidence="1 11">Multi-pass membrane protein</topology>
    </subcellularLocation>
</comment>
<dbReference type="PROSITE" id="PS50262">
    <property type="entry name" value="G_PROTEIN_RECEP_F1_2"/>
    <property type="match status" value="1"/>
</dbReference>
<dbReference type="PRINTS" id="PR00245">
    <property type="entry name" value="OLFACTORYR"/>
</dbReference>
<comment type="similarity">
    <text evidence="10">Belongs to the G-protein coupled receptor 1 family.</text>
</comment>
<dbReference type="PANTHER" id="PTHR26452">
    <property type="entry name" value="OLFACTORY RECEPTOR"/>
    <property type="match status" value="1"/>
</dbReference>
<keyword evidence="7 11" id="KW-0472">Membrane</keyword>
<gene>
    <name evidence="14" type="primary">LOC115457393</name>
</gene>
<keyword evidence="6 10" id="KW-0297">G-protein coupled receptor</keyword>
<keyword evidence="9 10" id="KW-0807">Transducer</keyword>
<evidence type="ECO:0000313" key="13">
    <source>
        <dbReference type="Proteomes" id="UP000515156"/>
    </source>
</evidence>
<evidence type="ECO:0000313" key="14">
    <source>
        <dbReference type="RefSeq" id="XP_030042671.1"/>
    </source>
</evidence>
<evidence type="ECO:0000256" key="2">
    <source>
        <dbReference type="ARBA" id="ARBA00022475"/>
    </source>
</evidence>
<evidence type="ECO:0000259" key="12">
    <source>
        <dbReference type="PROSITE" id="PS50262"/>
    </source>
</evidence>
<keyword evidence="5 11" id="KW-1133">Transmembrane helix</keyword>
<organism evidence="13 14">
    <name type="scientific">Microcaecilia unicolor</name>
    <dbReference type="NCBI Taxonomy" id="1415580"/>
    <lineage>
        <taxon>Eukaryota</taxon>
        <taxon>Metazoa</taxon>
        <taxon>Chordata</taxon>
        <taxon>Craniata</taxon>
        <taxon>Vertebrata</taxon>
        <taxon>Euteleostomi</taxon>
        <taxon>Amphibia</taxon>
        <taxon>Gymnophiona</taxon>
        <taxon>Siphonopidae</taxon>
        <taxon>Microcaecilia</taxon>
    </lineage>
</organism>
<evidence type="ECO:0000256" key="4">
    <source>
        <dbReference type="ARBA" id="ARBA00022725"/>
    </source>
</evidence>
<evidence type="ECO:0000256" key="3">
    <source>
        <dbReference type="ARBA" id="ARBA00022692"/>
    </source>
</evidence>
<feature type="transmembrane region" description="Helical" evidence="11">
    <location>
        <begin position="140"/>
        <end position="160"/>
    </location>
</feature>
<dbReference type="PRINTS" id="PR00237">
    <property type="entry name" value="GPCRRHODOPSN"/>
</dbReference>
<dbReference type="GO" id="GO:0004930">
    <property type="term" value="F:G protein-coupled receptor activity"/>
    <property type="evidence" value="ECO:0007669"/>
    <property type="project" value="UniProtKB-KW"/>
</dbReference>
<dbReference type="InterPro" id="IPR050516">
    <property type="entry name" value="Olfactory_GPCR"/>
</dbReference>
<feature type="transmembrane region" description="Helical" evidence="11">
    <location>
        <begin position="273"/>
        <end position="292"/>
    </location>
</feature>
<feature type="transmembrane region" description="Helical" evidence="11">
    <location>
        <begin position="98"/>
        <end position="120"/>
    </location>
</feature>
<feature type="transmembrane region" description="Helical" evidence="11">
    <location>
        <begin position="198"/>
        <end position="226"/>
    </location>
</feature>
<feature type="transmembrane region" description="Helical" evidence="11">
    <location>
        <begin position="23"/>
        <end position="48"/>
    </location>
</feature>
<feature type="domain" description="G-protein coupled receptors family 1 profile" evidence="12">
    <location>
        <begin position="41"/>
        <end position="290"/>
    </location>
</feature>
<accession>A0A6P7WNN4</accession>
<dbReference type="OrthoDB" id="9975554at2759"/>
<dbReference type="SUPFAM" id="SSF81321">
    <property type="entry name" value="Family A G protein-coupled receptor-like"/>
    <property type="match status" value="1"/>
</dbReference>
<evidence type="ECO:0000256" key="5">
    <source>
        <dbReference type="ARBA" id="ARBA00022989"/>
    </source>
</evidence>
<dbReference type="GeneID" id="115457393"/>
<feature type="transmembrane region" description="Helical" evidence="11">
    <location>
        <begin position="238"/>
        <end position="261"/>
    </location>
</feature>
<keyword evidence="8 10" id="KW-0675">Receptor</keyword>
<dbReference type="InParanoid" id="A0A6P7WNN4"/>
<dbReference type="RefSeq" id="XP_030042671.1">
    <property type="nucleotide sequence ID" value="XM_030186811.1"/>
</dbReference>
<evidence type="ECO:0000256" key="1">
    <source>
        <dbReference type="ARBA" id="ARBA00004651"/>
    </source>
</evidence>
<name>A0A6P7WNN4_9AMPH</name>
<evidence type="ECO:0000256" key="7">
    <source>
        <dbReference type="ARBA" id="ARBA00023136"/>
    </source>
</evidence>
<dbReference type="GO" id="GO:0005886">
    <property type="term" value="C:plasma membrane"/>
    <property type="evidence" value="ECO:0007669"/>
    <property type="project" value="UniProtKB-SubCell"/>
</dbReference>
<dbReference type="Pfam" id="PF13853">
    <property type="entry name" value="7tm_4"/>
    <property type="match status" value="1"/>
</dbReference>
<keyword evidence="2 11" id="KW-1003">Cell membrane</keyword>
<evidence type="ECO:0000256" key="9">
    <source>
        <dbReference type="ARBA" id="ARBA00023224"/>
    </source>
</evidence>
<dbReference type="GO" id="GO:0004984">
    <property type="term" value="F:olfactory receptor activity"/>
    <property type="evidence" value="ECO:0007669"/>
    <property type="project" value="InterPro"/>
</dbReference>
<proteinExistence type="inferred from homology"/>
<evidence type="ECO:0000256" key="10">
    <source>
        <dbReference type="RuleBase" id="RU000688"/>
    </source>
</evidence>
<dbReference type="InterPro" id="IPR000725">
    <property type="entry name" value="Olfact_rcpt"/>
</dbReference>
<dbReference type="FunFam" id="1.20.1070.10:FF:000015">
    <property type="entry name" value="Olfactory receptor"/>
    <property type="match status" value="1"/>
</dbReference>
<feature type="transmembrane region" description="Helical" evidence="11">
    <location>
        <begin position="60"/>
        <end position="78"/>
    </location>
</feature>
<keyword evidence="4 11" id="KW-0552">Olfaction</keyword>